<dbReference type="SUPFAM" id="SSF46894">
    <property type="entry name" value="C-terminal effector domain of the bipartite response regulators"/>
    <property type="match status" value="1"/>
</dbReference>
<dbReference type="EMBL" id="BAAAZR010000028">
    <property type="protein sequence ID" value="GAA3829047.1"/>
    <property type="molecule type" value="Genomic_DNA"/>
</dbReference>
<dbReference type="Gene3D" id="1.10.10.10">
    <property type="entry name" value="Winged helix-like DNA-binding domain superfamily/Winged helix DNA-binding domain"/>
    <property type="match status" value="1"/>
</dbReference>
<reference evidence="3" key="1">
    <citation type="journal article" date="2019" name="Int. J. Syst. Evol. Microbiol.">
        <title>The Global Catalogue of Microorganisms (GCM) 10K type strain sequencing project: providing services to taxonomists for standard genome sequencing and annotation.</title>
        <authorList>
            <consortium name="The Broad Institute Genomics Platform"/>
            <consortium name="The Broad Institute Genome Sequencing Center for Infectious Disease"/>
            <person name="Wu L."/>
            <person name="Ma J."/>
        </authorList>
    </citation>
    <scope>NUCLEOTIDE SEQUENCE [LARGE SCALE GENOMIC DNA]</scope>
    <source>
        <strain evidence="3">JCM 16908</strain>
    </source>
</reference>
<keyword evidence="3" id="KW-1185">Reference proteome</keyword>
<dbReference type="PANTHER" id="PTHR34293">
    <property type="entry name" value="HTH-TYPE TRANSCRIPTIONAL REGULATOR TRMBL2"/>
    <property type="match status" value="1"/>
</dbReference>
<name>A0ABP7IXW7_9ACTN</name>
<evidence type="ECO:0000313" key="3">
    <source>
        <dbReference type="Proteomes" id="UP001500888"/>
    </source>
</evidence>
<evidence type="ECO:0000313" key="2">
    <source>
        <dbReference type="EMBL" id="GAA3829047.1"/>
    </source>
</evidence>
<dbReference type="InterPro" id="IPR016032">
    <property type="entry name" value="Sig_transdc_resp-reg_C-effctor"/>
</dbReference>
<dbReference type="InterPro" id="IPR000792">
    <property type="entry name" value="Tscrpt_reg_LuxR_C"/>
</dbReference>
<accession>A0ABP7IXW7</accession>
<dbReference type="RefSeq" id="WP_344946924.1">
    <property type="nucleotide sequence ID" value="NZ_BAAAZR010000028.1"/>
</dbReference>
<proteinExistence type="predicted"/>
<feature type="domain" description="HTH luxR-type" evidence="1">
    <location>
        <begin position="269"/>
        <end position="326"/>
    </location>
</feature>
<protein>
    <recommendedName>
        <fullName evidence="1">HTH luxR-type domain-containing protein</fullName>
    </recommendedName>
</protein>
<dbReference type="InterPro" id="IPR051797">
    <property type="entry name" value="TrmB-like"/>
</dbReference>
<dbReference type="PANTHER" id="PTHR34293:SF1">
    <property type="entry name" value="HTH-TYPE TRANSCRIPTIONAL REGULATOR TRMBL2"/>
    <property type="match status" value="1"/>
</dbReference>
<dbReference type="InterPro" id="IPR036388">
    <property type="entry name" value="WH-like_DNA-bd_sf"/>
</dbReference>
<dbReference type="Proteomes" id="UP001500888">
    <property type="component" value="Unassembled WGS sequence"/>
</dbReference>
<gene>
    <name evidence="2" type="ORF">GCM10022226_57340</name>
</gene>
<sequence length="335" mass="36263">METTATLLGTTPAGGTHVTGVYRYATRKGAIEALEVAAADLGIGVHAMNEAVDHLISSRLLRAEVTATGRRFVPVDPEIAAASLVSSVEREIYQRRELIDQIRERIDVFRQDDSSTGGTSSASGSIEYLVGSMEVRGFLKMASDACRDEVLVLQSNQEDADELALAYLSLLGRGITVRIICQHRDRADLSTRMKMKKLTDAGAAVSTTSHVPRSAVVFDRSLVVLFGLSDGESSVARVHNHGVARFLLDLFNHLWDAATPLEGLESGYANVVDDLQQAIAGLMAKGYTDEIVARKLGMSVRSCRRHIATLMRDLDATSRFQAGVQAARRFSVNGA</sequence>
<organism evidence="2 3">
    <name type="scientific">Sphaerisporangium flaviroseum</name>
    <dbReference type="NCBI Taxonomy" id="509199"/>
    <lineage>
        <taxon>Bacteria</taxon>
        <taxon>Bacillati</taxon>
        <taxon>Actinomycetota</taxon>
        <taxon>Actinomycetes</taxon>
        <taxon>Streptosporangiales</taxon>
        <taxon>Streptosporangiaceae</taxon>
        <taxon>Sphaerisporangium</taxon>
    </lineage>
</organism>
<evidence type="ECO:0000259" key="1">
    <source>
        <dbReference type="SMART" id="SM00421"/>
    </source>
</evidence>
<dbReference type="SMART" id="SM00421">
    <property type="entry name" value="HTH_LUXR"/>
    <property type="match status" value="1"/>
</dbReference>
<comment type="caution">
    <text evidence="2">The sequence shown here is derived from an EMBL/GenBank/DDBJ whole genome shotgun (WGS) entry which is preliminary data.</text>
</comment>